<dbReference type="EMBL" id="JACGCI010000006">
    <property type="protein sequence ID" value="KAF6763069.1"/>
    <property type="molecule type" value="Genomic_DNA"/>
</dbReference>
<dbReference type="OrthoDB" id="10337834at2759"/>
<sequence length="297" mass="32532">MDTAPSRRRSQRILARGSDRTSHPVGAAPLDIRVRAQKAKRRRQHERDTRDASPTGAPRSAPSLLSTNSSRNAGQRLRQKTTRKTKESAVSKTRASRKDHFQLGRGMAEAAAEYSAEDGHSSHSKGSPAFQMQGEHLVGLLTGSESLKAEGLRYRRIFDSQLGRSVNDSQRTAGILRTMLIDFHTLTPAYAQAYDILQGVDRLIHGTWAAYLTLPLVSLADGDTNGSLEDTLRGNGGSSQAWRRGIERVFVPGDFRRVHTFTTRPGVLEVGFRTTRVVAAGPAGHSATVKWGAWLPT</sequence>
<evidence type="ECO:0000256" key="1">
    <source>
        <dbReference type="SAM" id="MobiDB-lite"/>
    </source>
</evidence>
<organism evidence="2 3">
    <name type="scientific">Ephemerocybe angulata</name>
    <dbReference type="NCBI Taxonomy" id="980116"/>
    <lineage>
        <taxon>Eukaryota</taxon>
        <taxon>Fungi</taxon>
        <taxon>Dikarya</taxon>
        <taxon>Basidiomycota</taxon>
        <taxon>Agaricomycotina</taxon>
        <taxon>Agaricomycetes</taxon>
        <taxon>Agaricomycetidae</taxon>
        <taxon>Agaricales</taxon>
        <taxon>Agaricineae</taxon>
        <taxon>Psathyrellaceae</taxon>
        <taxon>Ephemerocybe</taxon>
    </lineage>
</organism>
<name>A0A8H6MEQ4_9AGAR</name>
<feature type="region of interest" description="Disordered" evidence="1">
    <location>
        <begin position="1"/>
        <end position="129"/>
    </location>
</feature>
<feature type="compositionally biased region" description="Polar residues" evidence="1">
    <location>
        <begin position="63"/>
        <end position="73"/>
    </location>
</feature>
<dbReference type="AlphaFoldDB" id="A0A8H6MEQ4"/>
<reference evidence="2 3" key="1">
    <citation type="submission" date="2020-07" db="EMBL/GenBank/DDBJ databases">
        <title>Comparative genomics of pyrophilous fungi reveals a link between fire events and developmental genes.</title>
        <authorList>
            <consortium name="DOE Joint Genome Institute"/>
            <person name="Steindorff A.S."/>
            <person name="Carver A."/>
            <person name="Calhoun S."/>
            <person name="Stillman K."/>
            <person name="Liu H."/>
            <person name="Lipzen A."/>
            <person name="Pangilinan J."/>
            <person name="Labutti K."/>
            <person name="Bruns T.D."/>
            <person name="Grigoriev I.V."/>
        </authorList>
    </citation>
    <scope>NUCLEOTIDE SEQUENCE [LARGE SCALE GENOMIC DNA]</scope>
    <source>
        <strain evidence="2 3">CBS 144469</strain>
    </source>
</reference>
<evidence type="ECO:0000313" key="2">
    <source>
        <dbReference type="EMBL" id="KAF6763069.1"/>
    </source>
</evidence>
<proteinExistence type="predicted"/>
<feature type="compositionally biased region" description="Basic residues" evidence="1">
    <location>
        <begin position="1"/>
        <end position="11"/>
    </location>
</feature>
<accession>A0A8H6MEQ4</accession>
<dbReference type="Proteomes" id="UP000521943">
    <property type="component" value="Unassembled WGS sequence"/>
</dbReference>
<feature type="compositionally biased region" description="Basic residues" evidence="1">
    <location>
        <begin position="35"/>
        <end position="44"/>
    </location>
</feature>
<gene>
    <name evidence="2" type="ORF">DFP72DRAFT_522320</name>
</gene>
<protein>
    <submittedName>
        <fullName evidence="2">Uncharacterized protein</fullName>
    </submittedName>
</protein>
<evidence type="ECO:0000313" key="3">
    <source>
        <dbReference type="Proteomes" id="UP000521943"/>
    </source>
</evidence>
<keyword evidence="3" id="KW-1185">Reference proteome</keyword>
<comment type="caution">
    <text evidence="2">The sequence shown here is derived from an EMBL/GenBank/DDBJ whole genome shotgun (WGS) entry which is preliminary data.</text>
</comment>